<keyword evidence="3 6" id="KW-0479">Metal-binding</keyword>
<comment type="caution">
    <text evidence="9">The sequence shown here is derived from an EMBL/GenBank/DDBJ whole genome shotgun (WGS) entry which is preliminary data.</text>
</comment>
<organism evidence="9 10">
    <name type="scientific">Geranomyces variabilis</name>
    <dbReference type="NCBI Taxonomy" id="109894"/>
    <lineage>
        <taxon>Eukaryota</taxon>
        <taxon>Fungi</taxon>
        <taxon>Fungi incertae sedis</taxon>
        <taxon>Chytridiomycota</taxon>
        <taxon>Chytridiomycota incertae sedis</taxon>
        <taxon>Chytridiomycetes</taxon>
        <taxon>Spizellomycetales</taxon>
        <taxon>Powellomycetaceae</taxon>
        <taxon>Geranomyces</taxon>
    </lineage>
</organism>
<feature type="binding site" evidence="6">
    <location>
        <position position="132"/>
    </location>
    <ligand>
        <name>Fe cation</name>
        <dbReference type="ChEBI" id="CHEBI:24875"/>
        <label>1</label>
    </ligand>
</feature>
<accession>A0AAD5TSD7</accession>
<evidence type="ECO:0000256" key="7">
    <source>
        <dbReference type="RuleBase" id="RU361145"/>
    </source>
</evidence>
<comment type="catalytic activity">
    <reaction evidence="7">
        <text>4 Fe(2+) + O2 + 4 H(+) = 4 Fe(3+) + 2 H2O</text>
        <dbReference type="Rhea" id="RHEA:11148"/>
        <dbReference type="ChEBI" id="CHEBI:15377"/>
        <dbReference type="ChEBI" id="CHEBI:15378"/>
        <dbReference type="ChEBI" id="CHEBI:15379"/>
        <dbReference type="ChEBI" id="CHEBI:29033"/>
        <dbReference type="ChEBI" id="CHEBI:29034"/>
        <dbReference type="EC" id="1.16.3.1"/>
    </reaction>
</comment>
<gene>
    <name evidence="9" type="ORF">HDU87_001638</name>
</gene>
<evidence type="ECO:0000313" key="9">
    <source>
        <dbReference type="EMBL" id="KAJ3180990.1"/>
    </source>
</evidence>
<dbReference type="PROSITE" id="PS50905">
    <property type="entry name" value="FERRITIN_LIKE"/>
    <property type="match status" value="1"/>
</dbReference>
<dbReference type="EC" id="1.16.3.1" evidence="7"/>
<dbReference type="EMBL" id="JADGJQ010000014">
    <property type="protein sequence ID" value="KAJ3180990.1"/>
    <property type="molecule type" value="Genomic_DNA"/>
</dbReference>
<feature type="binding site" evidence="6">
    <location>
        <position position="56"/>
    </location>
    <ligand>
        <name>Fe cation</name>
        <dbReference type="ChEBI" id="CHEBI:24875"/>
        <label>1</label>
    </ligand>
</feature>
<evidence type="ECO:0000256" key="6">
    <source>
        <dbReference type="PIRSR" id="PIRSR601519-1"/>
    </source>
</evidence>
<dbReference type="InterPro" id="IPR009040">
    <property type="entry name" value="Ferritin-like_diiron"/>
</dbReference>
<dbReference type="AlphaFoldDB" id="A0AAD5TSD7"/>
<evidence type="ECO:0000256" key="5">
    <source>
        <dbReference type="ARBA" id="ARBA00023004"/>
    </source>
</evidence>
<evidence type="ECO:0000256" key="2">
    <source>
        <dbReference type="ARBA" id="ARBA00022434"/>
    </source>
</evidence>
<dbReference type="Pfam" id="PF00210">
    <property type="entry name" value="Ferritin"/>
    <property type="match status" value="1"/>
</dbReference>
<evidence type="ECO:0000259" key="8">
    <source>
        <dbReference type="PROSITE" id="PS50905"/>
    </source>
</evidence>
<name>A0AAD5TSD7_9FUNG</name>
<keyword evidence="10" id="KW-1185">Reference proteome</keyword>
<dbReference type="InterPro" id="IPR009078">
    <property type="entry name" value="Ferritin-like_SF"/>
</dbReference>
<keyword evidence="2 7" id="KW-0409">Iron storage</keyword>
<evidence type="ECO:0000313" key="10">
    <source>
        <dbReference type="Proteomes" id="UP001212152"/>
    </source>
</evidence>
<feature type="binding site" evidence="6">
    <location>
        <position position="20"/>
    </location>
    <ligand>
        <name>Fe cation</name>
        <dbReference type="ChEBI" id="CHEBI:24875"/>
        <label>1</label>
    </ligand>
</feature>
<keyword evidence="4 7" id="KW-0560">Oxidoreductase</keyword>
<evidence type="ECO:0000256" key="1">
    <source>
        <dbReference type="ARBA" id="ARBA00007513"/>
    </source>
</evidence>
<dbReference type="GO" id="GO:0008199">
    <property type="term" value="F:ferric iron binding"/>
    <property type="evidence" value="ECO:0007669"/>
    <property type="project" value="InterPro"/>
</dbReference>
<dbReference type="InterPro" id="IPR041719">
    <property type="entry name" value="Ferritin_prok"/>
</dbReference>
<dbReference type="GO" id="GO:0004322">
    <property type="term" value="F:ferroxidase activity"/>
    <property type="evidence" value="ECO:0007669"/>
    <property type="project" value="UniProtKB-EC"/>
</dbReference>
<dbReference type="InterPro" id="IPR008331">
    <property type="entry name" value="Ferritin_DPS_dom"/>
</dbReference>
<dbReference type="GO" id="GO:0008198">
    <property type="term" value="F:ferrous iron binding"/>
    <property type="evidence" value="ECO:0007669"/>
    <property type="project" value="TreeGrafter"/>
</dbReference>
<dbReference type="GO" id="GO:0006826">
    <property type="term" value="P:iron ion transport"/>
    <property type="evidence" value="ECO:0007669"/>
    <property type="project" value="InterPro"/>
</dbReference>
<sequence length="168" mass="19047">MAMKISNKCLDGLIRQANRELQSSHAYLSMSLWFADRELPGSAAWCRAHSAEERTHGLMVFDHITKRRAKGALVTESPAAKFNFEDPVEVWKFALENERQNSLAIMDLVKLARSEADFTTEQFLQGFFVPEQLEEEAAVTDILENAKRVVKTNGLYVAYDSQIVSKPH</sequence>
<dbReference type="PANTHER" id="PTHR11431:SF127">
    <property type="entry name" value="BACTERIAL NON-HEME FERRITIN"/>
    <property type="match status" value="1"/>
</dbReference>
<dbReference type="GO" id="GO:0005737">
    <property type="term" value="C:cytoplasm"/>
    <property type="evidence" value="ECO:0007669"/>
    <property type="project" value="TreeGrafter"/>
</dbReference>
<protein>
    <recommendedName>
        <fullName evidence="7">Ferritin</fullName>
        <ecNumber evidence="7">1.16.3.1</ecNumber>
    </recommendedName>
</protein>
<comment type="similarity">
    <text evidence="1 7">Belongs to the ferritin family.</text>
</comment>
<feature type="binding site" evidence="6">
    <location>
        <position position="98"/>
    </location>
    <ligand>
        <name>Fe cation</name>
        <dbReference type="ChEBI" id="CHEBI:24875"/>
        <label>1</label>
    </ligand>
</feature>
<dbReference type="Proteomes" id="UP001212152">
    <property type="component" value="Unassembled WGS sequence"/>
</dbReference>
<dbReference type="SUPFAM" id="SSF47240">
    <property type="entry name" value="Ferritin-like"/>
    <property type="match status" value="1"/>
</dbReference>
<dbReference type="CDD" id="cd01055">
    <property type="entry name" value="Nonheme_Ferritin"/>
    <property type="match status" value="1"/>
</dbReference>
<dbReference type="InterPro" id="IPR012347">
    <property type="entry name" value="Ferritin-like"/>
</dbReference>
<dbReference type="InterPro" id="IPR001519">
    <property type="entry name" value="Ferritin"/>
</dbReference>
<dbReference type="Gene3D" id="1.20.1260.10">
    <property type="match status" value="1"/>
</dbReference>
<feature type="domain" description="Ferritin-like diiron" evidence="8">
    <location>
        <begin position="3"/>
        <end position="150"/>
    </location>
</feature>
<evidence type="ECO:0000256" key="4">
    <source>
        <dbReference type="ARBA" id="ARBA00023002"/>
    </source>
</evidence>
<feature type="binding site" evidence="6">
    <location>
        <position position="53"/>
    </location>
    <ligand>
        <name>Fe cation</name>
        <dbReference type="ChEBI" id="CHEBI:24875"/>
        <label>1</label>
    </ligand>
</feature>
<keyword evidence="5 6" id="KW-0408">Iron</keyword>
<proteinExistence type="inferred from homology"/>
<reference evidence="9" key="1">
    <citation type="submission" date="2020-05" db="EMBL/GenBank/DDBJ databases">
        <title>Phylogenomic resolution of chytrid fungi.</title>
        <authorList>
            <person name="Stajich J.E."/>
            <person name="Amses K."/>
            <person name="Simmons R."/>
            <person name="Seto K."/>
            <person name="Myers J."/>
            <person name="Bonds A."/>
            <person name="Quandt C.A."/>
            <person name="Barry K."/>
            <person name="Liu P."/>
            <person name="Grigoriev I."/>
            <person name="Longcore J.E."/>
            <person name="James T.Y."/>
        </authorList>
    </citation>
    <scope>NUCLEOTIDE SEQUENCE</scope>
    <source>
        <strain evidence="9">JEL0379</strain>
    </source>
</reference>
<dbReference type="PANTHER" id="PTHR11431">
    <property type="entry name" value="FERRITIN"/>
    <property type="match status" value="1"/>
</dbReference>
<dbReference type="GO" id="GO:0006879">
    <property type="term" value="P:intracellular iron ion homeostasis"/>
    <property type="evidence" value="ECO:0007669"/>
    <property type="project" value="UniProtKB-KW"/>
</dbReference>
<comment type="function">
    <text evidence="7">Stores iron in a soluble, non-toxic, readily available form. Important for iron homeostasis. Iron is taken up in the ferrous form and deposited as ferric hydroxides after oxidation.</text>
</comment>
<evidence type="ECO:0000256" key="3">
    <source>
        <dbReference type="ARBA" id="ARBA00022723"/>
    </source>
</evidence>